<proteinExistence type="predicted"/>
<dbReference type="STRING" id="62062.ENSHHUP00000053812"/>
<dbReference type="Ensembl" id="ENSHHUT00000055686.1">
    <property type="protein sequence ID" value="ENSHHUP00000053812.1"/>
    <property type="gene ID" value="ENSHHUG00000032312.1"/>
</dbReference>
<dbReference type="InterPro" id="IPR035897">
    <property type="entry name" value="Toll_tir_struct_dom_sf"/>
</dbReference>
<protein>
    <submittedName>
        <fullName evidence="1">Uncharacterized protein</fullName>
    </submittedName>
</protein>
<organism evidence="1 2">
    <name type="scientific">Hucho hucho</name>
    <name type="common">huchen</name>
    <dbReference type="NCBI Taxonomy" id="62062"/>
    <lineage>
        <taxon>Eukaryota</taxon>
        <taxon>Metazoa</taxon>
        <taxon>Chordata</taxon>
        <taxon>Craniata</taxon>
        <taxon>Vertebrata</taxon>
        <taxon>Euteleostomi</taxon>
        <taxon>Actinopterygii</taxon>
        <taxon>Neopterygii</taxon>
        <taxon>Teleostei</taxon>
        <taxon>Protacanthopterygii</taxon>
        <taxon>Salmoniformes</taxon>
        <taxon>Salmonidae</taxon>
        <taxon>Salmoninae</taxon>
        <taxon>Hucho</taxon>
    </lineage>
</organism>
<reference evidence="1" key="3">
    <citation type="submission" date="2025-09" db="UniProtKB">
        <authorList>
            <consortium name="Ensembl"/>
        </authorList>
    </citation>
    <scope>IDENTIFICATION</scope>
</reference>
<reference evidence="1" key="2">
    <citation type="submission" date="2025-08" db="UniProtKB">
        <authorList>
            <consortium name="Ensembl"/>
        </authorList>
    </citation>
    <scope>IDENTIFICATION</scope>
</reference>
<keyword evidence="2" id="KW-1185">Reference proteome</keyword>
<evidence type="ECO:0000313" key="1">
    <source>
        <dbReference type="Ensembl" id="ENSHHUP00000053812.1"/>
    </source>
</evidence>
<dbReference type="AlphaFoldDB" id="A0A4W5NS09"/>
<sequence>MLTSTLVDLNVFNCRSVPYNISGYNPRTGRELTRETGKTAVGEEDFVYRDGGCWRCCVCDVGDGVCVCVFVFMIAGHCICIRRKAADTCLVCDRGDCGQTPTVQPLSPVQLADNITIPCPDPVEQLCQNAKGNLTWYKVLNMTGKLTQTSNLVIWVFNAFKADKGIYKQSSPNMATGSAILQFFIDTTKKLRCEVFCVQNIEDNCHVWWEMNGVNVCLQQQGYSVNLTRYTHTQLFLRRSDYQGLPVKCVTINNRKWISAVVTLKLGDRMELMEACMQLKRSLIVISDPLLKLMGYLSSPSPAEDYYCKVGLHQALVYSAKSVILIQLGDMGEGGYTDLPTALQHLYRKSATLRWQEVRRGSTLPN</sequence>
<reference evidence="2" key="1">
    <citation type="submission" date="2018-06" db="EMBL/GenBank/DDBJ databases">
        <title>Genome assembly of Danube salmon.</title>
        <authorList>
            <person name="Macqueen D.J."/>
            <person name="Gundappa M.K."/>
        </authorList>
    </citation>
    <scope>NUCLEOTIDE SEQUENCE [LARGE SCALE GENOMIC DNA]</scope>
</reference>
<dbReference type="Gene3D" id="3.40.50.10140">
    <property type="entry name" value="Toll/interleukin-1 receptor homology (TIR) domain"/>
    <property type="match status" value="1"/>
</dbReference>
<name>A0A4W5NS09_9TELE</name>
<accession>A0A4W5NS09</accession>
<dbReference type="Proteomes" id="UP000314982">
    <property type="component" value="Unassembled WGS sequence"/>
</dbReference>
<evidence type="ECO:0000313" key="2">
    <source>
        <dbReference type="Proteomes" id="UP000314982"/>
    </source>
</evidence>